<name>A0AAV4U576_9ARAC</name>
<evidence type="ECO:0000313" key="1">
    <source>
        <dbReference type="EMBL" id="GIY52939.1"/>
    </source>
</evidence>
<comment type="caution">
    <text evidence="1">The sequence shown here is derived from an EMBL/GenBank/DDBJ whole genome shotgun (WGS) entry which is preliminary data.</text>
</comment>
<keyword evidence="2" id="KW-1185">Reference proteome</keyword>
<reference evidence="1 2" key="1">
    <citation type="submission" date="2021-06" db="EMBL/GenBank/DDBJ databases">
        <title>Caerostris darwini draft genome.</title>
        <authorList>
            <person name="Kono N."/>
            <person name="Arakawa K."/>
        </authorList>
    </citation>
    <scope>NUCLEOTIDE SEQUENCE [LARGE SCALE GENOMIC DNA]</scope>
</reference>
<dbReference type="EMBL" id="BPLQ01010726">
    <property type="protein sequence ID" value="GIY52939.1"/>
    <property type="molecule type" value="Genomic_DNA"/>
</dbReference>
<gene>
    <name evidence="1" type="ORF">CDAR_117171</name>
</gene>
<organism evidence="1 2">
    <name type="scientific">Caerostris darwini</name>
    <dbReference type="NCBI Taxonomy" id="1538125"/>
    <lineage>
        <taxon>Eukaryota</taxon>
        <taxon>Metazoa</taxon>
        <taxon>Ecdysozoa</taxon>
        <taxon>Arthropoda</taxon>
        <taxon>Chelicerata</taxon>
        <taxon>Arachnida</taxon>
        <taxon>Araneae</taxon>
        <taxon>Araneomorphae</taxon>
        <taxon>Entelegynae</taxon>
        <taxon>Araneoidea</taxon>
        <taxon>Araneidae</taxon>
        <taxon>Caerostris</taxon>
    </lineage>
</organism>
<accession>A0AAV4U576</accession>
<proteinExistence type="predicted"/>
<dbReference type="AlphaFoldDB" id="A0AAV4U576"/>
<sequence length="109" mass="12034">MSAPGQKGEHIKTQSTVQELGDYDSIQIRGANSTKLRIPEFFLSKEENFICADYDPEFILGDSPLTDIQTGTVMESSKERLGNVVVRLVVIGFQAGIMFDARNVKLLPA</sequence>
<dbReference type="Proteomes" id="UP001054837">
    <property type="component" value="Unassembled WGS sequence"/>
</dbReference>
<protein>
    <submittedName>
        <fullName evidence="1">Uncharacterized protein</fullName>
    </submittedName>
</protein>
<evidence type="ECO:0000313" key="2">
    <source>
        <dbReference type="Proteomes" id="UP001054837"/>
    </source>
</evidence>